<dbReference type="InterPro" id="IPR036390">
    <property type="entry name" value="WH_DNA-bd_sf"/>
</dbReference>
<proteinExistence type="inferred from homology"/>
<reference evidence="2" key="1">
    <citation type="submission" date="2022-12" db="EMBL/GenBank/DDBJ databases">
        <title>Reference genome sequencing for broad-spectrum identification of bacterial and archaeal isolates by mass spectrometry.</title>
        <authorList>
            <person name="Sekiguchi Y."/>
            <person name="Tourlousse D.M."/>
        </authorList>
    </citation>
    <scope>NUCLEOTIDE SEQUENCE</scope>
    <source>
        <strain evidence="2">14</strain>
    </source>
</reference>
<dbReference type="InterPro" id="IPR036388">
    <property type="entry name" value="WH-like_DNA-bd_sf"/>
</dbReference>
<dbReference type="Proteomes" id="UP001144396">
    <property type="component" value="Unassembled WGS sequence"/>
</dbReference>
<dbReference type="Gene3D" id="1.10.10.10">
    <property type="entry name" value="Winged helix-like DNA-binding domain superfamily/Winged helix DNA-binding domain"/>
    <property type="match status" value="1"/>
</dbReference>
<dbReference type="SUPFAM" id="SSF46785">
    <property type="entry name" value="Winged helix' DNA-binding domain"/>
    <property type="match status" value="1"/>
</dbReference>
<dbReference type="InterPro" id="IPR043129">
    <property type="entry name" value="ATPase_NBD"/>
</dbReference>
<dbReference type="RefSeq" id="WP_281883218.1">
    <property type="nucleotide sequence ID" value="NZ_BSDP01000001.1"/>
</dbReference>
<dbReference type="AlphaFoldDB" id="A0A9W6CXC1"/>
<keyword evidence="2" id="KW-0418">Kinase</keyword>
<organism evidence="2 3">
    <name type="scientific">Agromyces rhizosphaerae</name>
    <dbReference type="NCBI Taxonomy" id="88374"/>
    <lineage>
        <taxon>Bacteria</taxon>
        <taxon>Bacillati</taxon>
        <taxon>Actinomycetota</taxon>
        <taxon>Actinomycetes</taxon>
        <taxon>Micrococcales</taxon>
        <taxon>Microbacteriaceae</taxon>
        <taxon>Agromyces</taxon>
    </lineage>
</organism>
<keyword evidence="2" id="KW-0808">Transferase</keyword>
<dbReference type="EMBL" id="BSDP01000001">
    <property type="protein sequence ID" value="GLI27039.1"/>
    <property type="molecule type" value="Genomic_DNA"/>
</dbReference>
<protein>
    <submittedName>
        <fullName evidence="2">Sugar kinase</fullName>
    </submittedName>
</protein>
<comment type="similarity">
    <text evidence="1">Belongs to the ROK (NagC/XylR) family.</text>
</comment>
<gene>
    <name evidence="2" type="ORF">ARHIZOSPH14_12810</name>
</gene>
<dbReference type="PANTHER" id="PTHR18964:SF149">
    <property type="entry name" value="BIFUNCTIONAL UDP-N-ACETYLGLUCOSAMINE 2-EPIMERASE_N-ACETYLMANNOSAMINE KINASE"/>
    <property type="match status" value="1"/>
</dbReference>
<accession>A0A9W6CXC1</accession>
<dbReference type="SUPFAM" id="SSF53067">
    <property type="entry name" value="Actin-like ATPase domain"/>
    <property type="match status" value="2"/>
</dbReference>
<evidence type="ECO:0000256" key="1">
    <source>
        <dbReference type="ARBA" id="ARBA00006479"/>
    </source>
</evidence>
<keyword evidence="3" id="KW-1185">Reference proteome</keyword>
<comment type="caution">
    <text evidence="2">The sequence shown here is derived from an EMBL/GenBank/DDBJ whole genome shotgun (WGS) entry which is preliminary data.</text>
</comment>
<dbReference type="Gene3D" id="3.30.420.40">
    <property type="match status" value="2"/>
</dbReference>
<evidence type="ECO:0000313" key="2">
    <source>
        <dbReference type="EMBL" id="GLI27039.1"/>
    </source>
</evidence>
<sequence length="399" mass="40859">MADPDTRTRNLALVVGRLATAGPASRTELSRGTGLARGSIRTLASTLIDAGVVREATVGGDGGGRPRTVLRLATDDLAIVTARTDADAAVAVLHGISGEELARFTARHGGPLEDPDTVLDVLAPVLDAAIGGADSRDRRIGAVSVIVPGVVGGDPAVVRVDHELGWRDVDVLAGLRERLPRLSELEPTLPNGLALLGEGTAAARAELDALDDLGDFLYISGHSGMGGAVVVDGEPVPGAHGSAGSIGHVAIDPTGVPCRCGQLGCLVTIAGPEIVLDRAGLTELRREHGLQTALEELRERIAANDQPAVWSWNDAVLWIGRALRALDAALDPEVIVVGGYWADLVGDIADAVTTDGFLASDAEQAPLVLAGAAGPDAALLGGFATARSRLLADPLHLAV</sequence>
<name>A0A9W6CXC1_9MICO</name>
<dbReference type="InterPro" id="IPR000600">
    <property type="entry name" value="ROK"/>
</dbReference>
<dbReference type="GO" id="GO:0016301">
    <property type="term" value="F:kinase activity"/>
    <property type="evidence" value="ECO:0007669"/>
    <property type="project" value="UniProtKB-KW"/>
</dbReference>
<dbReference type="Pfam" id="PF00480">
    <property type="entry name" value="ROK"/>
    <property type="match status" value="1"/>
</dbReference>
<dbReference type="PANTHER" id="PTHR18964">
    <property type="entry name" value="ROK (REPRESSOR, ORF, KINASE) FAMILY"/>
    <property type="match status" value="1"/>
</dbReference>
<evidence type="ECO:0000313" key="3">
    <source>
        <dbReference type="Proteomes" id="UP001144396"/>
    </source>
</evidence>